<protein>
    <submittedName>
        <fullName evidence="2">Coiled-coil glutamate rich protein 1</fullName>
    </submittedName>
</protein>
<dbReference type="InterPro" id="IPR052696">
    <property type="entry name" value="Coiled-coil_domain"/>
</dbReference>
<dbReference type="Pfam" id="PF15482">
    <property type="entry name" value="CCER1"/>
    <property type="match status" value="1"/>
</dbReference>
<dbReference type="EMBL" id="JACASF010000010">
    <property type="protein sequence ID" value="KAF6451915.1"/>
    <property type="molecule type" value="Genomic_DNA"/>
</dbReference>
<feature type="compositionally biased region" description="Basic and acidic residues" evidence="1">
    <location>
        <begin position="196"/>
        <end position="205"/>
    </location>
</feature>
<feature type="region of interest" description="Disordered" evidence="1">
    <location>
        <begin position="1"/>
        <end position="26"/>
    </location>
</feature>
<dbReference type="PANTHER" id="PTHR37337">
    <property type="entry name" value="COILED-COIL DOMAIN-CONTAINING GLUTAMATE-RICH PROTEIN 1"/>
    <property type="match status" value="1"/>
</dbReference>
<evidence type="ECO:0000313" key="3">
    <source>
        <dbReference type="Proteomes" id="UP000550707"/>
    </source>
</evidence>
<evidence type="ECO:0000313" key="2">
    <source>
        <dbReference type="EMBL" id="KAF6451915.1"/>
    </source>
</evidence>
<dbReference type="FunCoup" id="A0A7J8FWP0">
    <property type="interactions" value="4"/>
</dbReference>
<accession>A0A7J8FWP0</accession>
<feature type="region of interest" description="Disordered" evidence="1">
    <location>
        <begin position="47"/>
        <end position="68"/>
    </location>
</feature>
<name>A0A7J8FWP0_MOLMO</name>
<feature type="compositionally biased region" description="Acidic residues" evidence="1">
    <location>
        <begin position="261"/>
        <end position="322"/>
    </location>
</feature>
<dbReference type="Proteomes" id="UP000550707">
    <property type="component" value="Unassembled WGS sequence"/>
</dbReference>
<organism evidence="2 3">
    <name type="scientific">Molossus molossus</name>
    <name type="common">Pallas' mastiff bat</name>
    <name type="synonym">Vespertilio molossus</name>
    <dbReference type="NCBI Taxonomy" id="27622"/>
    <lineage>
        <taxon>Eukaryota</taxon>
        <taxon>Metazoa</taxon>
        <taxon>Chordata</taxon>
        <taxon>Craniata</taxon>
        <taxon>Vertebrata</taxon>
        <taxon>Euteleostomi</taxon>
        <taxon>Mammalia</taxon>
        <taxon>Eutheria</taxon>
        <taxon>Laurasiatheria</taxon>
        <taxon>Chiroptera</taxon>
        <taxon>Yangochiroptera</taxon>
        <taxon>Molossidae</taxon>
        <taxon>Molossus</taxon>
    </lineage>
</organism>
<gene>
    <name evidence="2" type="ORF">HJG59_002330</name>
</gene>
<feature type="region of interest" description="Disordered" evidence="1">
    <location>
        <begin position="135"/>
        <end position="162"/>
    </location>
</feature>
<evidence type="ECO:0000256" key="1">
    <source>
        <dbReference type="SAM" id="MobiDB-lite"/>
    </source>
</evidence>
<comment type="caution">
    <text evidence="2">The sequence shown here is derived from an EMBL/GenBank/DDBJ whole genome shotgun (WGS) entry which is preliminary data.</text>
</comment>
<dbReference type="PANTHER" id="PTHR37337:SF1">
    <property type="entry name" value="COILED-COIL DOMAIN-CONTAINING GLUTAMATE-RICH PROTEIN 1"/>
    <property type="match status" value="1"/>
</dbReference>
<dbReference type="InterPro" id="IPR027889">
    <property type="entry name" value="CCER1"/>
</dbReference>
<reference evidence="2 3" key="1">
    <citation type="journal article" date="2020" name="Nature">
        <title>Six reference-quality genomes reveal evolution of bat adaptations.</title>
        <authorList>
            <person name="Jebb D."/>
            <person name="Huang Z."/>
            <person name="Pippel M."/>
            <person name="Hughes G.M."/>
            <person name="Lavrichenko K."/>
            <person name="Devanna P."/>
            <person name="Winkler S."/>
            <person name="Jermiin L.S."/>
            <person name="Skirmuntt E.C."/>
            <person name="Katzourakis A."/>
            <person name="Burkitt-Gray L."/>
            <person name="Ray D.A."/>
            <person name="Sullivan K.A.M."/>
            <person name="Roscito J.G."/>
            <person name="Kirilenko B.M."/>
            <person name="Davalos L.M."/>
            <person name="Corthals A.P."/>
            <person name="Power M.L."/>
            <person name="Jones G."/>
            <person name="Ransome R.D."/>
            <person name="Dechmann D.K.N."/>
            <person name="Locatelli A.G."/>
            <person name="Puechmaille S.J."/>
            <person name="Fedrigo O."/>
            <person name="Jarvis E.D."/>
            <person name="Hiller M."/>
            <person name="Vernes S.C."/>
            <person name="Myers E.W."/>
            <person name="Teeling E.C."/>
        </authorList>
    </citation>
    <scope>NUCLEOTIDE SEQUENCE [LARGE SCALE GENOMIC DNA]</scope>
    <source>
        <strain evidence="2">MMolMol1</strain>
        <tissue evidence="2">Muscle</tissue>
    </source>
</reference>
<feature type="region of interest" description="Disordered" evidence="1">
    <location>
        <begin position="196"/>
        <end position="220"/>
    </location>
</feature>
<dbReference type="InParanoid" id="A0A7J8FWP0"/>
<dbReference type="AlphaFoldDB" id="A0A7J8FWP0"/>
<proteinExistence type="predicted"/>
<feature type="compositionally biased region" description="Basic residues" evidence="1">
    <location>
        <begin position="135"/>
        <end position="153"/>
    </location>
</feature>
<sequence length="374" mass="43176">MTQTLNKSADPLNVGSGWASSAPCRTWSSCHQRRRGAPIYKRRQHYGSKAQYEPQRKRPKPRYGPGPWFQPPRSPHWAMYSNWGCWGGPWCPPPMGYRKPPSPVQATRMYGLHPVCLCCCVCWRGPWNPGWARPPGRKKRWGRRGRGLRRHPSRPLPRSPPVEVSPLLRQVNRYGMRAPRNTTQFIMNQIYEDMQQQEKLERQQEALRAQQAQAGGHEALPMGEEEDAELQDILYGFVQNPSLAFSPVPEAENQAQAPQLVEEEEEEKYEEECDGKEESEEEDEEAEPQDEEEVEEADYAEEAEEEEAEETEEEGLEEDEQRGEENHLPLEMPLSFLMEAEEERESFINCSYLSPEQIIPKVPQDALLLQDTNC</sequence>
<keyword evidence="3" id="KW-1185">Reference proteome</keyword>
<dbReference type="OrthoDB" id="9451863at2759"/>
<feature type="region of interest" description="Disordered" evidence="1">
    <location>
        <begin position="249"/>
        <end position="338"/>
    </location>
</feature>